<evidence type="ECO:0000256" key="4">
    <source>
        <dbReference type="ARBA" id="ARBA00004328"/>
    </source>
</evidence>
<dbReference type="EMBL" id="KM114257">
    <property type="protein sequence ID" value="AIU95032.1"/>
    <property type="molecule type" value="Genomic_RNA"/>
</dbReference>
<evidence type="ECO:0000256" key="10">
    <source>
        <dbReference type="ARBA" id="ARBA00022801"/>
    </source>
</evidence>
<keyword evidence="8" id="KW-0808">Transferase</keyword>
<dbReference type="InterPro" id="IPR029124">
    <property type="entry name" value="L_protein_N"/>
</dbReference>
<sequence>MFHRVDDLSEICRRTEKSQVLTVPDYKTYWSTVTLPPPLHHVHRDGSDIVIDFDLTTLDTSSQTGSSIRKTYRVKLDDAGTLIHDFTFAHWSETTDEPLQNHFPNVRDEANRWTPDFISTRLDGTKDVVEFTTFRSVDERAAKQRFLDKITKYEYPLELRSRSTPGTVLFAVCVFRGGVVTNLDLTDTEVDELCFRFSVVQAVFSTLKDQLLVHEVQDPEETRLERQVQQTFQRIQPKWDVTEQKFYPFTEEMFNFFRDGTMDEEYVREALTHCYDVAKDNVERRNFLKSTIDPAERLHLNALEASDVIQQFVEEVEKNASRPDHSHKSTIPFPAIIPRVSGNTLSLAPLKDMDLPYVEEDATGRAWVQAISKVARDEVERAEENEELEREIALNGMDPDSTEDYKRSRQQYHRVDLSSLSMPERIELAKQGVEAKEFRDHPAIVQKRHESKRTFSLNADTTDIDLFVETDQDFFSEEYAQDIPPALESCVESSARFQAFQGLDHKKNPWFTSVLSFLRLPIGVWLFMVSCIGVELSISLKQHCGRRKFIIKKLRFFDVFLLIKPTNTGSHIFYSIGFSKSAILGLLHTSGVFKSIREEGGWCWTEFHSFKMSKLTNPVKALSSMHSMFWYWRDFFEVPFWTGSETDHAKGIRKANEMFRITLAILLEDKARSEEIITLSRYVMMEGFKSIPELPKPHKMVEKLPTILRTKFQVWLTRRLLESISRVSRQPFQICNDQGTLFWKGMFNPLTGDSVLSTQKLISLFYLGYLKNKEESPEQNATVKMYSKILEYELKHSKRYEFLGLSDPPADDCRYHEYSPSIIRLLQTTAHQYLRYQLGEGWRDIIHKEIIREIALLDLEKMATLKASSQFNEDWYRYEPGRTYHRCKVIEKVSEYVDDKTSHVFQILESCLDTVENRGCMHICLFKKPQHGGLREIYVLGFEERVVQLVLETISRVICKHFPSETLTNPKHKTTIPESHGRFAIKICGNQHQTIGTSDDARTWNQGHHTSKFALDLMSFTKDELHPFIFRACSIFMRKRIMLDQNLLRILETNSTLLTDDPTLKLLHSVYHGNEQVSWMDLKGGYIQTETGMMQGILHFTSSLFHTILQVWMKKIMAGSLKQILGINSTRNPHVDVLQSSDDSGMLVSFPSDDPVLTMKCRQKIAILFEYKREVGKLIGIYPSIKSTSNTLFVLEFNSEFFFHTNHNRPVFRWIAAADTISEQESLAARQEEMSSNLTSILEGGGSFSLVTFCQYSQMMLHYLLLGMSVSPVFLEFMSAAREFMDPALGFFLMDPPFAPGLCGFKFNLWIACRKGKLGLKYRYFLNLMEGLATPEEKKESWKCLDTTASGTFVQAVLIRWGDRKKWERLAKKIVYDDDWLERIDENPFLLYRRPLTGDEVRLKLAVKIHSPGVASSLSKGNAVVRIIASSVYILTRSVLSDNLTMLENGEVSKKSSLLRRVLAFNGLLGTVGPHLTEDQFLLLFPHHQDYLGILDRLSQLRCILGNFSVKRTHITQTKIEIVEKERFMRVRPEDLVSDMWFGTSRSRVNLKQFEKEWTLLKTSVEWLRDTAQETLEMSPFNHHPSLQNFFSRLETKGRCVRITGSPIKQRSGTSNMMTAVRDNFFPGFILADVYDSTGLERSETASLMRHCIFLILAGPYTEDKKVSMIKEVCLKNPQLALKLNQYKSRLNSLALIQFHLKNPTDEKIFDHICNTNSGIIGGFSQPQKSRPLGKGRLYYGPGVWRGLVYGMNMQIEIDSPKESDITFLRSVTIDQDSSKEFLPSFLKTWCEEMNVSNLHTPRITRSKRPLFFIYNFAIRPTRNPAGCPVYSESSRMFAKTTLDIGLLGFKIRNSVLNLRYYESKREIQKGEGRGMNLVSFLSRDSDAGLEEAATLSVLMDDKKYSFSNNEPSTSWMTMRSLSSASLSILLSKSNDSLLYGRGIDKEKLKKCIKEALLSSLKKMGVFLSDLKEAVDKMTDYAYSNAMEDCFNLAFEIDEITGSDHDVFLSDVDDRLVWDPTDFELDLSDLGPFGSMAIEESTNTRFYHHRIMEDVARKMVSTLGHKGVRDFIVNGCYPRVHRDLIRDWCVFLDISFESLRVIDDEAFGILLGPSISLDQIG</sequence>
<dbReference type="GO" id="GO:0016787">
    <property type="term" value="F:hydrolase activity"/>
    <property type="evidence" value="ECO:0007669"/>
    <property type="project" value="UniProtKB-KW"/>
</dbReference>
<evidence type="ECO:0000256" key="13">
    <source>
        <dbReference type="ARBA" id="ARBA00022844"/>
    </source>
</evidence>
<keyword evidence="12" id="KW-0460">Magnesium</keyword>
<comment type="function">
    <text evidence="20">RNA-dependent RNA polymerase, which is responsible for the replication and transcription of the viral RNA genome using antigenomic RNA as an intermediate. During transcription, synthesizes subgenomic RNAs and assures their capping by a cap-snatching mechanism, which involves the endonuclease activity cleaving the host capped pre-mRNAs. These short capped RNAs are then used as primers for viral transcription. The 3'-end of subgenomic mRNAs molecules are not polyadenylated. During replication, the polymerase binds the 5' and 3' vRNA extremities at distinct sites. In turn, significant conformational changes occur in the polymerase and in vRNA to initiate active RNA synthesis. As a consequence of the use of the same enzyme for both transcription and replication, these mechanisms need to be well coordinated.</text>
</comment>
<accession>A0A097SRU2</accession>
<evidence type="ECO:0000256" key="11">
    <source>
        <dbReference type="ARBA" id="ARBA00022812"/>
    </source>
</evidence>
<evidence type="ECO:0000256" key="1">
    <source>
        <dbReference type="ARBA" id="ARBA00001936"/>
    </source>
</evidence>
<reference evidence="22 23" key="1">
    <citation type="journal article" date="2014" name="J. Virol.">
        <title>Comprehensive Molecular Detection of Tick-Borne Phleboviruses Leads to the Retrospective Identification of Taxonomically Unassigned Bunyaviruses and the Discovery of a Novel Member of the Genus Phlebovirus.</title>
        <authorList>
            <person name="Matsuno K."/>
            <person name="Weisend C."/>
            <person name="Kajihara M."/>
            <person name="Matysiak C."/>
            <person name="Williamson B.N."/>
            <person name="Simuunza M."/>
            <person name="Mweene A.S."/>
            <person name="Takada A."/>
            <person name="Tesh R.B."/>
            <person name="Ebihara H."/>
        </authorList>
    </citation>
    <scope>NUCLEOTIDE SEQUENCE [LARGE SCALE GENOMIC DNA]</scope>
    <source>
        <strain evidence="22">Can131</strain>
    </source>
</reference>
<comment type="subcellular location">
    <subcellularLocation>
        <location evidence="3">Host Golgi apparatus</location>
    </subcellularLocation>
    <subcellularLocation>
        <location evidence="5">Host endoplasmic reticulum-Golgi intermediate compartment</location>
    </subcellularLocation>
    <subcellularLocation>
        <location evidence="4">Virion</location>
    </subcellularLocation>
</comment>
<evidence type="ECO:0000256" key="3">
    <source>
        <dbReference type="ARBA" id="ARBA00004136"/>
    </source>
</evidence>
<evidence type="ECO:0000256" key="6">
    <source>
        <dbReference type="ARBA" id="ARBA00012494"/>
    </source>
</evidence>
<dbReference type="GO" id="GO:0044177">
    <property type="term" value="C:host cell Golgi apparatus"/>
    <property type="evidence" value="ECO:0007669"/>
    <property type="project" value="UniProtKB-SubCell"/>
</dbReference>
<keyword evidence="9" id="KW-0479">Metal-binding</keyword>
<protein>
    <recommendedName>
        <fullName evidence="7">RNA-directed RNA polymerase L</fullName>
        <ecNumber evidence="6">2.7.7.48</ecNumber>
    </recommendedName>
    <alternativeName>
        <fullName evidence="16">Large structural protein</fullName>
    </alternativeName>
    <alternativeName>
        <fullName evidence="18">Replicase</fullName>
    </alternativeName>
    <alternativeName>
        <fullName evidence="17">Transcriptase</fullName>
    </alternativeName>
</protein>
<evidence type="ECO:0000256" key="17">
    <source>
        <dbReference type="ARBA" id="ARBA00030436"/>
    </source>
</evidence>
<dbReference type="Pfam" id="PF15518">
    <property type="entry name" value="L_protein_N"/>
    <property type="match status" value="1"/>
</dbReference>
<proteinExistence type="inferred from homology"/>
<evidence type="ECO:0000256" key="20">
    <source>
        <dbReference type="ARBA" id="ARBA00046037"/>
    </source>
</evidence>
<keyword evidence="13" id="KW-0946">Virion</keyword>
<dbReference type="GO" id="GO:0006351">
    <property type="term" value="P:DNA-templated transcription"/>
    <property type="evidence" value="ECO:0007669"/>
    <property type="project" value="InterPro"/>
</dbReference>
<evidence type="ECO:0000256" key="12">
    <source>
        <dbReference type="ARBA" id="ARBA00022842"/>
    </source>
</evidence>
<keyword evidence="10" id="KW-0378">Hydrolase</keyword>
<feature type="domain" description="RdRp catalytic" evidence="21">
    <location>
        <begin position="984"/>
        <end position="1179"/>
    </location>
</feature>
<evidence type="ECO:0000256" key="15">
    <source>
        <dbReference type="ARBA" id="ARBA00023211"/>
    </source>
</evidence>
<dbReference type="KEGG" id="vg:65101318"/>
<evidence type="ECO:0000256" key="8">
    <source>
        <dbReference type="ARBA" id="ARBA00022679"/>
    </source>
</evidence>
<keyword evidence="22" id="KW-0548">Nucleotidyltransferase</keyword>
<evidence type="ECO:0000256" key="2">
    <source>
        <dbReference type="ARBA" id="ARBA00001946"/>
    </source>
</evidence>
<evidence type="ECO:0000259" key="21">
    <source>
        <dbReference type="PROSITE" id="PS50525"/>
    </source>
</evidence>
<evidence type="ECO:0000313" key="23">
    <source>
        <dbReference type="Proteomes" id="UP000155731"/>
    </source>
</evidence>
<dbReference type="GO" id="GO:0046872">
    <property type="term" value="F:metal ion binding"/>
    <property type="evidence" value="ECO:0007669"/>
    <property type="project" value="UniProtKB-KW"/>
</dbReference>
<evidence type="ECO:0000256" key="19">
    <source>
        <dbReference type="ARBA" id="ARBA00034123"/>
    </source>
</evidence>
<name>A0A097SRU2_9VIRU</name>
<comment type="similarity">
    <text evidence="19">Belongs to the Bunyavirales RNA polymerase family.</text>
</comment>
<dbReference type="GO" id="GO:0044423">
    <property type="term" value="C:virion component"/>
    <property type="evidence" value="ECO:0007669"/>
    <property type="project" value="UniProtKB-KW"/>
</dbReference>
<evidence type="ECO:0000256" key="9">
    <source>
        <dbReference type="ARBA" id="ARBA00022723"/>
    </source>
</evidence>
<dbReference type="RefSeq" id="YP_010086157.1">
    <property type="nucleotide sequence ID" value="NC_055370.1"/>
</dbReference>
<dbReference type="EC" id="2.7.7.48" evidence="6"/>
<organism evidence="22 23">
    <name type="scientific">Silverwater virus</name>
    <dbReference type="NCBI Taxonomy" id="1564099"/>
    <lineage>
        <taxon>Viruses</taxon>
        <taxon>Riboviria</taxon>
        <taxon>Orthornavirae</taxon>
        <taxon>Negarnaviricota</taxon>
        <taxon>Polyploviricotina</taxon>
        <taxon>Bunyaviricetes</taxon>
        <taxon>Hareavirales</taxon>
        <taxon>Phenuiviridae</taxon>
        <taxon>Uukuvirus</taxon>
        <taxon>Uukuvirus silverwaterense</taxon>
    </lineage>
</organism>
<dbReference type="Proteomes" id="UP000155731">
    <property type="component" value="Genome"/>
</dbReference>
<dbReference type="Pfam" id="PF12603">
    <property type="entry name" value="L_PA-C-like"/>
    <property type="match status" value="1"/>
</dbReference>
<dbReference type="InterPro" id="IPR022531">
    <property type="entry name" value="L_PA-C-like"/>
</dbReference>
<dbReference type="Pfam" id="PF04196">
    <property type="entry name" value="Bunya_RdRp"/>
    <property type="match status" value="1"/>
</dbReference>
<dbReference type="InterPro" id="IPR007322">
    <property type="entry name" value="RNA_pol_bunyavir"/>
</dbReference>
<comment type="cofactor">
    <cofactor evidence="2">
        <name>Mg(2+)</name>
        <dbReference type="ChEBI" id="CHEBI:18420"/>
    </cofactor>
</comment>
<keyword evidence="11" id="KW-1040">Host Golgi apparatus</keyword>
<dbReference type="GO" id="GO:0044172">
    <property type="term" value="C:host cell endoplasmic reticulum-Golgi intermediate compartment"/>
    <property type="evidence" value="ECO:0007669"/>
    <property type="project" value="UniProtKB-SubCell"/>
</dbReference>
<dbReference type="InterPro" id="IPR007099">
    <property type="entry name" value="RNA-dir_pol_NSvirus"/>
</dbReference>
<keyword evidence="14" id="KW-1038">Host endoplasmic reticulum</keyword>
<evidence type="ECO:0000256" key="18">
    <source>
        <dbReference type="ARBA" id="ARBA00031012"/>
    </source>
</evidence>
<keyword evidence="22" id="KW-0696">RNA-directed RNA polymerase</keyword>
<keyword evidence="15" id="KW-0464">Manganese</keyword>
<evidence type="ECO:0000256" key="16">
    <source>
        <dbReference type="ARBA" id="ARBA00030285"/>
    </source>
</evidence>
<dbReference type="PROSITE" id="PS50525">
    <property type="entry name" value="RDRP_SSRNA_NEG_SEG"/>
    <property type="match status" value="1"/>
</dbReference>
<dbReference type="GeneID" id="65101318"/>
<dbReference type="GO" id="GO:0039694">
    <property type="term" value="P:viral RNA genome replication"/>
    <property type="evidence" value="ECO:0007669"/>
    <property type="project" value="InterPro"/>
</dbReference>
<evidence type="ECO:0000256" key="14">
    <source>
        <dbReference type="ARBA" id="ARBA00023184"/>
    </source>
</evidence>
<evidence type="ECO:0000256" key="5">
    <source>
        <dbReference type="ARBA" id="ARBA00004452"/>
    </source>
</evidence>
<evidence type="ECO:0000256" key="7">
    <source>
        <dbReference type="ARBA" id="ARBA00018602"/>
    </source>
</evidence>
<evidence type="ECO:0000313" key="22">
    <source>
        <dbReference type="EMBL" id="AIU95032.1"/>
    </source>
</evidence>
<comment type="cofactor">
    <cofactor evidence="1">
        <name>Mn(2+)</name>
        <dbReference type="ChEBI" id="CHEBI:29035"/>
    </cofactor>
</comment>
<dbReference type="GO" id="GO:0003968">
    <property type="term" value="F:RNA-directed RNA polymerase activity"/>
    <property type="evidence" value="ECO:0007669"/>
    <property type="project" value="UniProtKB-KW"/>
</dbReference>
<keyword evidence="23" id="KW-1185">Reference proteome</keyword>